<dbReference type="PROSITE" id="PS00463">
    <property type="entry name" value="ZN2_CY6_FUNGAL_1"/>
    <property type="match status" value="1"/>
</dbReference>
<feature type="domain" description="Zn(2)-C6 fungal-type" evidence="4">
    <location>
        <begin position="714"/>
        <end position="743"/>
    </location>
</feature>
<dbReference type="Pfam" id="PF01370">
    <property type="entry name" value="Epimerase"/>
    <property type="match status" value="2"/>
</dbReference>
<feature type="region of interest" description="Disordered" evidence="3">
    <location>
        <begin position="653"/>
        <end position="708"/>
    </location>
</feature>
<dbReference type="SUPFAM" id="SSF51735">
    <property type="entry name" value="NAD(P)-binding Rossmann-fold domains"/>
    <property type="match status" value="1"/>
</dbReference>
<dbReference type="Gene3D" id="3.90.25.10">
    <property type="entry name" value="UDP-galactose 4-epimerase, domain 1"/>
    <property type="match status" value="1"/>
</dbReference>
<keyword evidence="6" id="KW-1185">Reference proteome</keyword>
<accession>A0AAN6RFH4</accession>
<dbReference type="SUPFAM" id="SSF57701">
    <property type="entry name" value="Zn2/Cys6 DNA-binding domain"/>
    <property type="match status" value="1"/>
</dbReference>
<feature type="compositionally biased region" description="Polar residues" evidence="3">
    <location>
        <begin position="772"/>
        <end position="781"/>
    </location>
</feature>
<dbReference type="CDD" id="cd00067">
    <property type="entry name" value="GAL4"/>
    <property type="match status" value="1"/>
</dbReference>
<name>A0AAN6RFH4_9PLEO</name>
<feature type="region of interest" description="Disordered" evidence="3">
    <location>
        <begin position="749"/>
        <end position="781"/>
    </location>
</feature>
<protein>
    <recommendedName>
        <fullName evidence="4">Zn(2)-C6 fungal-type domain-containing protein</fullName>
    </recommendedName>
</protein>
<dbReference type="SMART" id="SM00066">
    <property type="entry name" value="GAL4"/>
    <property type="match status" value="1"/>
</dbReference>
<dbReference type="Pfam" id="PF00172">
    <property type="entry name" value="Zn_clus"/>
    <property type="match status" value="1"/>
</dbReference>
<evidence type="ECO:0000259" key="4">
    <source>
        <dbReference type="PROSITE" id="PS50048"/>
    </source>
</evidence>
<dbReference type="EMBL" id="WVTA01000015">
    <property type="protein sequence ID" value="KAK3202028.1"/>
    <property type="molecule type" value="Genomic_DNA"/>
</dbReference>
<dbReference type="PANTHER" id="PTHR47431">
    <property type="entry name" value="ZN(II)2CYS6 TRANSCRIPTION FACTOR (EUROFUNG)-RELATED"/>
    <property type="match status" value="1"/>
</dbReference>
<dbReference type="GO" id="GO:0003677">
    <property type="term" value="F:DNA binding"/>
    <property type="evidence" value="ECO:0007669"/>
    <property type="project" value="InterPro"/>
</dbReference>
<dbReference type="Proteomes" id="UP001280581">
    <property type="component" value="Unassembled WGS sequence"/>
</dbReference>
<dbReference type="PANTHER" id="PTHR47431:SF1">
    <property type="entry name" value="ZN(II)2CYS6 TRANSCRIPTION FACTOR (EUROFUNG)"/>
    <property type="match status" value="1"/>
</dbReference>
<dbReference type="GO" id="GO:0008270">
    <property type="term" value="F:zinc ion binding"/>
    <property type="evidence" value="ECO:0007669"/>
    <property type="project" value="InterPro"/>
</dbReference>
<dbReference type="InterPro" id="IPR001509">
    <property type="entry name" value="Epimerase_deHydtase"/>
</dbReference>
<keyword evidence="2" id="KW-0539">Nucleus</keyword>
<dbReference type="InterPro" id="IPR001138">
    <property type="entry name" value="Zn2Cys6_DnaBD"/>
</dbReference>
<dbReference type="InterPro" id="IPR036291">
    <property type="entry name" value="NAD(P)-bd_dom_sf"/>
</dbReference>
<dbReference type="InterPro" id="IPR036864">
    <property type="entry name" value="Zn2-C6_fun-type_DNA-bd_sf"/>
</dbReference>
<reference evidence="5 6" key="1">
    <citation type="submission" date="2021-02" db="EMBL/GenBank/DDBJ databases">
        <title>Genome assembly of Pseudopithomyces chartarum.</title>
        <authorList>
            <person name="Jauregui R."/>
            <person name="Singh J."/>
            <person name="Voisey C."/>
        </authorList>
    </citation>
    <scope>NUCLEOTIDE SEQUENCE [LARGE SCALE GENOMIC DNA]</scope>
    <source>
        <strain evidence="5 6">AGR01</strain>
    </source>
</reference>
<sequence length="1287" mass="141181">MDYCSNFDAGASSPSSFPPSVIESPPAASTPDTEKSVLFDDDVAADPLDIGEDASRSFIMVVGGLGYIGSHTVLELMKANYNVLVIDDLSNSYESVLHRIEALAAEYFATINKPVPALQFQQMDYRSPLMRSVLASYSSYHVSSKPIMAKSNRFPYSALQRTDSGIDMEPEDTPEPTLHRQSRISGVIHFAAYKSVEESIRMPLKYYMNNVCGMVEFLGLLEEFGIKNFVFSSSATVYGEGANCGVPLREELCVHHNETFSDDDGLEQQAIPGVMGLTSPYGRSKFMCESILADIARSDASWSITALRYFNPVGCHESGLLGEDPRQKPSNLIPVIATVLTGTKPVLDIFGTDWNTPDGTAVRDFIHVVDLAQGHIAALAASTAGRVKAPFRTYNLGTGRGHTVREVHQSLEATSGRNIPVREVGRRAGDVGFCVAEVRRAESELAWKAKKTLADCAVDVWNFTKGRCPAGEAMDSSRRMGRRAWRSQVPGAGAGARTGAAAEPRPLDAVQQSKMLGAQGIGALGGGTKSRRAKQAFAAIQRAGWLWSSDSGLRLYAIVRRTALPQVRNSQNATLGWVSPRDPSHLLNASPMRRTWAALHSLFTSHVCPPEQLRTCDKPTSMASQPYPLANMPASAAVDPAFWAAQAQDSAGSSPLALHLSPSASSTTQENTPGQLTPKSDQERKDSQASQTSPNGQQNAAQNGGQPRTSVAVACVPCRSRHLKCDGGVRCSRCRADGVDCTYIKSRRGWKGKRKKPGEHGAPQVPGPDGTTLPSGTVLNTNLTPTSVQSLSPEFAFSNELALANHLNTSPHSIGLVTPPSATTQLNLNGTQRLNKFGHLGPPTPIQAFYHYFYNSHPFCLPQIRLMQLFKERRAPLLEYAVQYLGSCYLAEVPTDLYKEALNRSIESGQFPADAYSVQALIIYAVGLHANNEVPRSAQIFQMVQNMVVDLGMHRMDFAIINGNNDRILEESWRRTWWSAYTVNGMLTAVNPGVQFRLKDIITNVPLPCEDQQYYSGQIPYPHTLQEYDDAAFAPEEIVFSSFTYLIDAIRILGKVFEVARLDSQFEYHAVDVVDSYLVNWRLHLPADKLEIVNNDGQIDEVLFQAHMVNAGSTIMLHRPRSNLGFGRVENVNICVQPGQVLLPTQTREIHTAKCLTSAENISSLIKLPGQLIYHTPFFTCVVVMASVVHLSYWSFLVPDGQDDIIKQSIRLDVGTLQQYSNTWDIAHVVLGQVRGVAHTLFNSKKAMSIHLWNNIAHDDVIREVIETGATVPVQQYNQLIAPMLKS</sequence>
<evidence type="ECO:0000256" key="1">
    <source>
        <dbReference type="ARBA" id="ARBA00022723"/>
    </source>
</evidence>
<dbReference type="GO" id="GO:0006351">
    <property type="term" value="P:DNA-templated transcription"/>
    <property type="evidence" value="ECO:0007669"/>
    <property type="project" value="InterPro"/>
</dbReference>
<feature type="compositionally biased region" description="Polar residues" evidence="3">
    <location>
        <begin position="667"/>
        <end position="679"/>
    </location>
</feature>
<gene>
    <name evidence="5" type="ORF">GRF29_164g1465731</name>
</gene>
<feature type="region of interest" description="Disordered" evidence="3">
    <location>
        <begin position="1"/>
        <end position="34"/>
    </location>
</feature>
<feature type="compositionally biased region" description="Low complexity" evidence="3">
    <location>
        <begin position="653"/>
        <end position="666"/>
    </location>
</feature>
<dbReference type="Pfam" id="PF04082">
    <property type="entry name" value="Fungal_trans"/>
    <property type="match status" value="1"/>
</dbReference>
<dbReference type="PROSITE" id="PS50048">
    <property type="entry name" value="ZN2_CY6_FUNGAL_2"/>
    <property type="match status" value="1"/>
</dbReference>
<dbReference type="Gene3D" id="4.10.240.10">
    <property type="entry name" value="Zn(2)-C6 fungal-type DNA-binding domain"/>
    <property type="match status" value="1"/>
</dbReference>
<feature type="compositionally biased region" description="Low complexity" evidence="3">
    <location>
        <begin position="695"/>
        <end position="706"/>
    </location>
</feature>
<keyword evidence="1" id="KW-0479">Metal-binding</keyword>
<dbReference type="CDD" id="cd12148">
    <property type="entry name" value="fungal_TF_MHR"/>
    <property type="match status" value="1"/>
</dbReference>
<evidence type="ECO:0000256" key="3">
    <source>
        <dbReference type="SAM" id="MobiDB-lite"/>
    </source>
</evidence>
<evidence type="ECO:0000256" key="2">
    <source>
        <dbReference type="ARBA" id="ARBA00023242"/>
    </source>
</evidence>
<evidence type="ECO:0000313" key="6">
    <source>
        <dbReference type="Proteomes" id="UP001280581"/>
    </source>
</evidence>
<comment type="caution">
    <text evidence="5">The sequence shown here is derived from an EMBL/GenBank/DDBJ whole genome shotgun (WGS) entry which is preliminary data.</text>
</comment>
<feature type="compositionally biased region" description="Low complexity" evidence="3">
    <location>
        <begin position="12"/>
        <end position="26"/>
    </location>
</feature>
<dbReference type="GO" id="GO:0000981">
    <property type="term" value="F:DNA-binding transcription factor activity, RNA polymerase II-specific"/>
    <property type="evidence" value="ECO:0007669"/>
    <property type="project" value="InterPro"/>
</dbReference>
<dbReference type="InterPro" id="IPR007219">
    <property type="entry name" value="XnlR_reg_dom"/>
</dbReference>
<evidence type="ECO:0000313" key="5">
    <source>
        <dbReference type="EMBL" id="KAK3202028.1"/>
    </source>
</evidence>
<proteinExistence type="predicted"/>
<dbReference type="Gene3D" id="3.40.50.720">
    <property type="entry name" value="NAD(P)-binding Rossmann-like Domain"/>
    <property type="match status" value="2"/>
</dbReference>
<organism evidence="5 6">
    <name type="scientific">Pseudopithomyces chartarum</name>
    <dbReference type="NCBI Taxonomy" id="1892770"/>
    <lineage>
        <taxon>Eukaryota</taxon>
        <taxon>Fungi</taxon>
        <taxon>Dikarya</taxon>
        <taxon>Ascomycota</taxon>
        <taxon>Pezizomycotina</taxon>
        <taxon>Dothideomycetes</taxon>
        <taxon>Pleosporomycetidae</taxon>
        <taxon>Pleosporales</taxon>
        <taxon>Massarineae</taxon>
        <taxon>Didymosphaeriaceae</taxon>
        <taxon>Pseudopithomyces</taxon>
    </lineage>
</organism>